<protein>
    <recommendedName>
        <fullName evidence="3 8">Guanine deaminase</fullName>
        <shortName evidence="8">Guanase</shortName>
        <ecNumber evidence="3 8">3.5.4.3</ecNumber>
    </recommendedName>
    <alternativeName>
        <fullName evidence="8">Guanine aminohydrolase</fullName>
    </alternativeName>
</protein>
<dbReference type="GO" id="GO:0005829">
    <property type="term" value="C:cytosol"/>
    <property type="evidence" value="ECO:0007669"/>
    <property type="project" value="TreeGrafter"/>
</dbReference>
<evidence type="ECO:0000313" key="11">
    <source>
        <dbReference type="Proteomes" id="UP001146120"/>
    </source>
</evidence>
<dbReference type="Gene3D" id="2.30.40.10">
    <property type="entry name" value="Urease, subunit C, domain 1"/>
    <property type="match status" value="1"/>
</dbReference>
<proteinExistence type="inferred from homology"/>
<dbReference type="SUPFAM" id="SSF51556">
    <property type="entry name" value="Metallo-dependent hydrolases"/>
    <property type="match status" value="1"/>
</dbReference>
<dbReference type="Proteomes" id="UP001146120">
    <property type="component" value="Unassembled WGS sequence"/>
</dbReference>
<sequence length="474" mass="52112">MATASITSPRITAFKANVVHSLALDRLEILSPGLVGVNDKGAIEFVLDLQKQSLADVRYDELVDLGDKLLLPGFVDGHAHAPQYSFIGVGMHLPLLEWLEKYTFPFEAKFACTDYARAVYEKAVKRHLFNGTTTCSYFATVHLDACKVLTDIVHDMGQRGHVGKVNMDRNCTDELREDTHTSIKHTREFVDYVLKKGTSLLTPVITPRFVPSTTSPLMRALGDISREHNPKLPVQSHMSENRAEVDWVTDIHPECDSYAAVYDDHGLLHERSYMAHCIWCSRDERDILRTRKSAVIHCPNSNFSLSSGVLNVRRLLNEGIKVGLGTDVSGGYSPSMLDAIRQAVIASKLVSIGNGSAYEGDAEHDVLSYAEAFYLATVGSAQAIGLGDKVGNFQVGKEFDALVVDPYAENSPIDESHHEEDILTVFQKFLFLGDDRNIETIFVAGRVVKKASDKSPIPHAASLPPATATMGIAA</sequence>
<evidence type="ECO:0000256" key="7">
    <source>
        <dbReference type="ARBA" id="ARBA00051148"/>
    </source>
</evidence>
<evidence type="ECO:0000256" key="6">
    <source>
        <dbReference type="ARBA" id="ARBA00022833"/>
    </source>
</evidence>
<evidence type="ECO:0000256" key="8">
    <source>
        <dbReference type="RuleBase" id="RU366009"/>
    </source>
</evidence>
<dbReference type="Pfam" id="PF01979">
    <property type="entry name" value="Amidohydro_1"/>
    <property type="match status" value="1"/>
</dbReference>
<evidence type="ECO:0000256" key="5">
    <source>
        <dbReference type="ARBA" id="ARBA00022801"/>
    </source>
</evidence>
<dbReference type="InterPro" id="IPR006680">
    <property type="entry name" value="Amidohydro-rel"/>
</dbReference>
<dbReference type="GO" id="GO:0006147">
    <property type="term" value="P:guanine catabolic process"/>
    <property type="evidence" value="ECO:0007669"/>
    <property type="project" value="UniProtKB-UniRule"/>
</dbReference>
<keyword evidence="11" id="KW-1185">Reference proteome</keyword>
<evidence type="ECO:0000256" key="1">
    <source>
        <dbReference type="ARBA" id="ARBA00004984"/>
    </source>
</evidence>
<accession>A0AAV2YWN1</accession>
<organism evidence="10 11">
    <name type="scientific">Lagenidium giganteum</name>
    <dbReference type="NCBI Taxonomy" id="4803"/>
    <lineage>
        <taxon>Eukaryota</taxon>
        <taxon>Sar</taxon>
        <taxon>Stramenopiles</taxon>
        <taxon>Oomycota</taxon>
        <taxon>Peronosporomycetes</taxon>
        <taxon>Pythiales</taxon>
        <taxon>Pythiaceae</taxon>
    </lineage>
</organism>
<comment type="caution">
    <text evidence="10">The sequence shown here is derived from an EMBL/GenBank/DDBJ whole genome shotgun (WGS) entry which is preliminary data.</text>
</comment>
<reference evidence="10" key="2">
    <citation type="journal article" date="2023" name="Microbiol Resour">
        <title>Decontamination and Annotation of the Draft Genome Sequence of the Oomycete Lagenidium giganteum ARSEF 373.</title>
        <authorList>
            <person name="Morgan W.R."/>
            <person name="Tartar A."/>
        </authorList>
    </citation>
    <scope>NUCLEOTIDE SEQUENCE</scope>
    <source>
        <strain evidence="10">ARSEF 373</strain>
    </source>
</reference>
<dbReference type="Gene3D" id="3.20.20.140">
    <property type="entry name" value="Metal-dependent hydrolases"/>
    <property type="match status" value="1"/>
</dbReference>
<dbReference type="EMBL" id="DAKRPA010000127">
    <property type="protein sequence ID" value="DAZ97701.1"/>
    <property type="molecule type" value="Genomic_DNA"/>
</dbReference>
<name>A0AAV2YWN1_9STRA</name>
<comment type="catalytic activity">
    <reaction evidence="7 8">
        <text>guanine + H2O + H(+) = xanthine + NH4(+)</text>
        <dbReference type="Rhea" id="RHEA:14665"/>
        <dbReference type="ChEBI" id="CHEBI:15377"/>
        <dbReference type="ChEBI" id="CHEBI:15378"/>
        <dbReference type="ChEBI" id="CHEBI:16235"/>
        <dbReference type="ChEBI" id="CHEBI:17712"/>
        <dbReference type="ChEBI" id="CHEBI:28938"/>
        <dbReference type="EC" id="3.5.4.3"/>
    </reaction>
</comment>
<dbReference type="EC" id="3.5.4.3" evidence="3 8"/>
<evidence type="ECO:0000313" key="10">
    <source>
        <dbReference type="EMBL" id="DAZ97701.1"/>
    </source>
</evidence>
<dbReference type="GO" id="GO:0008270">
    <property type="term" value="F:zinc ion binding"/>
    <property type="evidence" value="ECO:0007669"/>
    <property type="project" value="UniProtKB-UniRule"/>
</dbReference>
<dbReference type="GO" id="GO:0008892">
    <property type="term" value="F:guanine deaminase activity"/>
    <property type="evidence" value="ECO:0007669"/>
    <property type="project" value="UniProtKB-UniRule"/>
</dbReference>
<gene>
    <name evidence="10" type="ORF">N0F65_009600</name>
</gene>
<dbReference type="PANTHER" id="PTHR11271:SF6">
    <property type="entry name" value="GUANINE DEAMINASE"/>
    <property type="match status" value="1"/>
</dbReference>
<comment type="cofactor">
    <cofactor evidence="8">
        <name>Zn(2+)</name>
        <dbReference type="ChEBI" id="CHEBI:29105"/>
    </cofactor>
    <text evidence="8">Binds 1 zinc ion per subunit.</text>
</comment>
<comment type="similarity">
    <text evidence="2 8">Belongs to the metallo-dependent hydrolases superfamily. ATZ/TRZ family.</text>
</comment>
<evidence type="ECO:0000259" key="9">
    <source>
        <dbReference type="Pfam" id="PF01979"/>
    </source>
</evidence>
<evidence type="ECO:0000256" key="2">
    <source>
        <dbReference type="ARBA" id="ARBA00006745"/>
    </source>
</evidence>
<feature type="domain" description="Amidohydrolase-related" evidence="9">
    <location>
        <begin position="70"/>
        <end position="448"/>
    </location>
</feature>
<evidence type="ECO:0000256" key="3">
    <source>
        <dbReference type="ARBA" id="ARBA00012781"/>
    </source>
</evidence>
<dbReference type="InterPro" id="IPR014311">
    <property type="entry name" value="Guanine_deaminase"/>
</dbReference>
<dbReference type="InterPro" id="IPR051607">
    <property type="entry name" value="Metallo-dep_hydrolases"/>
</dbReference>
<dbReference type="AlphaFoldDB" id="A0AAV2YWN1"/>
<reference evidence="10" key="1">
    <citation type="submission" date="2022-11" db="EMBL/GenBank/DDBJ databases">
        <authorList>
            <person name="Morgan W.R."/>
            <person name="Tartar A."/>
        </authorList>
    </citation>
    <scope>NUCLEOTIDE SEQUENCE</scope>
    <source>
        <strain evidence="10">ARSEF 373</strain>
    </source>
</reference>
<dbReference type="InterPro" id="IPR011059">
    <property type="entry name" value="Metal-dep_hydrolase_composite"/>
</dbReference>
<dbReference type="NCBIfam" id="TIGR02967">
    <property type="entry name" value="guan_deamin"/>
    <property type="match status" value="1"/>
</dbReference>
<evidence type="ECO:0000256" key="4">
    <source>
        <dbReference type="ARBA" id="ARBA00022723"/>
    </source>
</evidence>
<dbReference type="FunFam" id="3.20.20.140:FF:000022">
    <property type="entry name" value="Guanine deaminase"/>
    <property type="match status" value="1"/>
</dbReference>
<dbReference type="PANTHER" id="PTHR11271">
    <property type="entry name" value="GUANINE DEAMINASE"/>
    <property type="match status" value="1"/>
</dbReference>
<dbReference type="InterPro" id="IPR032466">
    <property type="entry name" value="Metal_Hydrolase"/>
</dbReference>
<comment type="pathway">
    <text evidence="1 8">Purine metabolism; guanine degradation; xanthine from guanine: step 1/1.</text>
</comment>
<keyword evidence="5 8" id="KW-0378">Hydrolase</keyword>
<comment type="function">
    <text evidence="8">Catalyzes the hydrolytic deamination of guanine, producing xanthine and ammonia.</text>
</comment>
<keyword evidence="4 8" id="KW-0479">Metal-binding</keyword>
<keyword evidence="6 8" id="KW-0862">Zinc</keyword>